<feature type="domain" description="NmrA-like" evidence="3">
    <location>
        <begin position="10"/>
        <end position="254"/>
    </location>
</feature>
<dbReference type="GO" id="GO:0005634">
    <property type="term" value="C:nucleus"/>
    <property type="evidence" value="ECO:0007669"/>
    <property type="project" value="TreeGrafter"/>
</dbReference>
<reference evidence="4" key="2">
    <citation type="submission" date="2021-08" db="EMBL/GenBank/DDBJ databases">
        <authorList>
            <person name="Gostincar C."/>
            <person name="Sun X."/>
            <person name="Song Z."/>
            <person name="Gunde-Cimerman N."/>
        </authorList>
    </citation>
    <scope>NUCLEOTIDE SEQUENCE</scope>
    <source>
        <strain evidence="4">EXF-9911</strain>
    </source>
</reference>
<evidence type="ECO:0000313" key="5">
    <source>
        <dbReference type="Proteomes" id="UP000779574"/>
    </source>
</evidence>
<dbReference type="Pfam" id="PF05368">
    <property type="entry name" value="NmrA"/>
    <property type="match status" value="1"/>
</dbReference>
<comment type="similarity">
    <text evidence="1">Belongs to the NmrA-type oxidoreductase family.</text>
</comment>
<dbReference type="CDD" id="cd05251">
    <property type="entry name" value="NmrA_like_SDR_a"/>
    <property type="match status" value="1"/>
</dbReference>
<dbReference type="EMBL" id="JAHFXF010000050">
    <property type="protein sequence ID" value="KAG9698591.1"/>
    <property type="molecule type" value="Genomic_DNA"/>
</dbReference>
<dbReference type="InterPro" id="IPR036291">
    <property type="entry name" value="NAD(P)-bd_dom_sf"/>
</dbReference>
<protein>
    <submittedName>
        <fullName evidence="4">NAD(P)-binding protein</fullName>
    </submittedName>
</protein>
<evidence type="ECO:0000313" key="4">
    <source>
        <dbReference type="EMBL" id="KAG9698591.1"/>
    </source>
</evidence>
<feature type="non-terminal residue" evidence="4">
    <location>
        <position position="314"/>
    </location>
</feature>
<organism evidence="4 5">
    <name type="scientific">Aureobasidium melanogenum</name>
    <name type="common">Aureobasidium pullulans var. melanogenum</name>
    <dbReference type="NCBI Taxonomy" id="46634"/>
    <lineage>
        <taxon>Eukaryota</taxon>
        <taxon>Fungi</taxon>
        <taxon>Dikarya</taxon>
        <taxon>Ascomycota</taxon>
        <taxon>Pezizomycotina</taxon>
        <taxon>Dothideomycetes</taxon>
        <taxon>Dothideomycetidae</taxon>
        <taxon>Dothideales</taxon>
        <taxon>Saccotheciaceae</taxon>
        <taxon>Aureobasidium</taxon>
    </lineage>
</organism>
<dbReference type="InterPro" id="IPR008030">
    <property type="entry name" value="NmrA-like"/>
</dbReference>
<evidence type="ECO:0000256" key="2">
    <source>
        <dbReference type="ARBA" id="ARBA00022857"/>
    </source>
</evidence>
<dbReference type="Proteomes" id="UP000779574">
    <property type="component" value="Unassembled WGS sequence"/>
</dbReference>
<dbReference type="PANTHER" id="PTHR42748">
    <property type="entry name" value="NITROGEN METABOLITE REPRESSION PROTEIN NMRA FAMILY MEMBER"/>
    <property type="match status" value="1"/>
</dbReference>
<sequence>MLPALDKNAKAVLITGATGKQGGATINSLIDSGALATYKLLAVTRDTNSSAARELAARGVTLIQGDLSDCHALFHTAMILLASENRSRSIWGVFSVQALSKKEEEQGKALVDAAVANKVEFFVYTSVDRGGEDRSSQNPTNVPHFSSKHRIETYLLAAARKSHMNWTILRPVCFMENLSPGKGFEAKVMGTAWRIGLGSKPLQLVATGDIGWYAAQALLHPDIYSGRSISIAGDELSFAQANGLFKAQTGQDIPQTMPILARLIMWLAGDLGAMINWFSVEGYKADITSLRQEHPQLLSFEAWLIESGWVKKAK</sequence>
<dbReference type="Gene3D" id="3.90.25.10">
    <property type="entry name" value="UDP-galactose 4-epimerase, domain 1"/>
    <property type="match status" value="1"/>
</dbReference>
<evidence type="ECO:0000256" key="1">
    <source>
        <dbReference type="ARBA" id="ARBA00006328"/>
    </source>
</evidence>
<evidence type="ECO:0000259" key="3">
    <source>
        <dbReference type="Pfam" id="PF05368"/>
    </source>
</evidence>
<keyword evidence="2" id="KW-0521">NADP</keyword>
<gene>
    <name evidence="4" type="ORF">KCU76_g2141</name>
</gene>
<dbReference type="OrthoDB" id="9997102at2759"/>
<proteinExistence type="inferred from homology"/>
<reference evidence="4" key="1">
    <citation type="journal article" date="2021" name="J Fungi (Basel)">
        <title>Virulence traits and population genomics of the black yeast Aureobasidium melanogenum.</title>
        <authorList>
            <person name="Cernosa A."/>
            <person name="Sun X."/>
            <person name="Gostincar C."/>
            <person name="Fang C."/>
            <person name="Gunde-Cimerman N."/>
            <person name="Song Z."/>
        </authorList>
    </citation>
    <scope>NUCLEOTIDE SEQUENCE</scope>
    <source>
        <strain evidence="4">EXF-9911</strain>
    </source>
</reference>
<dbReference type="PANTHER" id="PTHR42748:SF7">
    <property type="entry name" value="NMRA LIKE REDOX SENSOR 1-RELATED"/>
    <property type="match status" value="1"/>
</dbReference>
<dbReference type="AlphaFoldDB" id="A0A9P8EUP6"/>
<comment type="caution">
    <text evidence="4">The sequence shown here is derived from an EMBL/GenBank/DDBJ whole genome shotgun (WGS) entry which is preliminary data.</text>
</comment>
<accession>A0A9P8EUP6</accession>
<dbReference type="SUPFAM" id="SSF51735">
    <property type="entry name" value="NAD(P)-binding Rossmann-fold domains"/>
    <property type="match status" value="1"/>
</dbReference>
<dbReference type="Gene3D" id="3.40.50.720">
    <property type="entry name" value="NAD(P)-binding Rossmann-like Domain"/>
    <property type="match status" value="1"/>
</dbReference>
<name>A0A9P8EUP6_AURME</name>
<dbReference type="InterPro" id="IPR051164">
    <property type="entry name" value="NmrA-like_oxidored"/>
</dbReference>